<evidence type="ECO:0000313" key="2">
    <source>
        <dbReference type="EMBL" id="URE43305.1"/>
    </source>
</evidence>
<accession>A0A9E7I096</accession>
<proteinExistence type="predicted"/>
<keyword evidence="1" id="KW-0812">Transmembrane</keyword>
<dbReference type="EMBL" id="CP097511">
    <property type="protein sequence ID" value="URE43306.1"/>
    <property type="molecule type" value="Genomic_DNA"/>
</dbReference>
<protein>
    <submittedName>
        <fullName evidence="2">Uncharacterized protein</fullName>
    </submittedName>
</protein>
<name>A0A9E7I096_9LILI</name>
<keyword evidence="1" id="KW-1133">Transmembrane helix</keyword>
<organism evidence="2 3">
    <name type="scientific">Musa troglodytarum</name>
    <name type="common">fe'i banana</name>
    <dbReference type="NCBI Taxonomy" id="320322"/>
    <lineage>
        <taxon>Eukaryota</taxon>
        <taxon>Viridiplantae</taxon>
        <taxon>Streptophyta</taxon>
        <taxon>Embryophyta</taxon>
        <taxon>Tracheophyta</taxon>
        <taxon>Spermatophyta</taxon>
        <taxon>Magnoliopsida</taxon>
        <taxon>Liliopsida</taxon>
        <taxon>Zingiberales</taxon>
        <taxon>Musaceae</taxon>
        <taxon>Musa</taxon>
    </lineage>
</organism>
<dbReference type="Proteomes" id="UP001055439">
    <property type="component" value="Chromosome 9"/>
</dbReference>
<evidence type="ECO:0000313" key="3">
    <source>
        <dbReference type="Proteomes" id="UP001055439"/>
    </source>
</evidence>
<feature type="transmembrane region" description="Helical" evidence="1">
    <location>
        <begin position="15"/>
        <end position="37"/>
    </location>
</feature>
<evidence type="ECO:0000256" key="1">
    <source>
        <dbReference type="SAM" id="Phobius"/>
    </source>
</evidence>
<gene>
    <name evidence="2" type="ORF">MUK42_36408</name>
</gene>
<dbReference type="EMBL" id="CP097511">
    <property type="protein sequence ID" value="URE43305.1"/>
    <property type="molecule type" value="Genomic_DNA"/>
</dbReference>
<sequence length="99" mass="11414">MSNVFTHYRYYLSDLLLLTFIFPIFFVLQLQASFVLLQPWIDIISLARTSSWSLGTSAPGSSTFGLYSTWSSFCSVVYQDKGVRFIQKLFHKPALMRES</sequence>
<keyword evidence="1" id="KW-0472">Membrane</keyword>
<keyword evidence="3" id="KW-1185">Reference proteome</keyword>
<dbReference type="AlphaFoldDB" id="A0A9E7I096"/>
<reference evidence="2" key="1">
    <citation type="submission" date="2022-05" db="EMBL/GenBank/DDBJ databases">
        <title>The Musa troglodytarum L. genome provides insights into the mechanism of non-climacteric behaviour and enrichment of carotenoids.</title>
        <authorList>
            <person name="Wang J."/>
        </authorList>
    </citation>
    <scope>NUCLEOTIDE SEQUENCE</scope>
    <source>
        <tissue evidence="2">Leaf</tissue>
    </source>
</reference>
<feature type="non-terminal residue" evidence="2">
    <location>
        <position position="99"/>
    </location>
</feature>